<accession>A0A6A5QTG3</accession>
<sequence>MAAAQALFLPPDPAPRPPGFDAQLARSVERKRQQLERDIAAYIERRRQELRAYEQELLAQHRSMECSDDKHAHAKRTKHSRVQKREKELYGLVTPVFLPLLDARDSSPAMEDAVKKSRRASTPTTATTATTTTTRKSALRTPSSTKPRRKRVSLVIDGHTVLPADTPADPALASPSSETTSASNSTASLDDMIDPRLLSHTPDARIQTHSEATHHSLPLPMSNTMHSPTKPLIDNTPLSSPIPQPFITPAPLLPALPSPDPIPAEEEEGKREEEAHFDTYVGGLRGSGADDVDQAGSYGYPSSLGASYLETYMQSRPLRVRIEVVEKAGLQGVEKAGMVKGRREEEAEDKAVEEEEEEEDVEEPRAMDDGRDGGDEDVDIMGEMEGV</sequence>
<reference evidence="3" key="1">
    <citation type="journal article" date="2020" name="Stud. Mycol.">
        <title>101 Dothideomycetes genomes: a test case for predicting lifestyles and emergence of pathogens.</title>
        <authorList>
            <person name="Haridas S."/>
            <person name="Albert R."/>
            <person name="Binder M."/>
            <person name="Bloem J."/>
            <person name="Labutti K."/>
            <person name="Salamov A."/>
            <person name="Andreopoulos B."/>
            <person name="Baker S."/>
            <person name="Barry K."/>
            <person name="Bills G."/>
            <person name="Bluhm B."/>
            <person name="Cannon C."/>
            <person name="Castanera R."/>
            <person name="Culley D."/>
            <person name="Daum C."/>
            <person name="Ezra D."/>
            <person name="Gonzalez J."/>
            <person name="Henrissat B."/>
            <person name="Kuo A."/>
            <person name="Liang C."/>
            <person name="Lipzen A."/>
            <person name="Lutzoni F."/>
            <person name="Magnuson J."/>
            <person name="Mondo S."/>
            <person name="Nolan M."/>
            <person name="Ohm R."/>
            <person name="Pangilinan J."/>
            <person name="Park H.-J."/>
            <person name="Ramirez L."/>
            <person name="Alfaro M."/>
            <person name="Sun H."/>
            <person name="Tritt A."/>
            <person name="Yoshinaga Y."/>
            <person name="Zwiers L.-H."/>
            <person name="Turgeon B."/>
            <person name="Goodwin S."/>
            <person name="Spatafora J."/>
            <person name="Crous P."/>
            <person name="Grigoriev I."/>
        </authorList>
    </citation>
    <scope>NUCLEOTIDE SEQUENCE</scope>
    <source>
        <strain evidence="3">HMLAC05119</strain>
    </source>
</reference>
<feature type="compositionally biased region" description="Basic and acidic residues" evidence="2">
    <location>
        <begin position="363"/>
        <end position="373"/>
    </location>
</feature>
<keyword evidence="1" id="KW-0175">Coiled coil</keyword>
<organism evidence="3 4">
    <name type="scientific">Ampelomyces quisqualis</name>
    <name type="common">Powdery mildew agent</name>
    <dbReference type="NCBI Taxonomy" id="50730"/>
    <lineage>
        <taxon>Eukaryota</taxon>
        <taxon>Fungi</taxon>
        <taxon>Dikarya</taxon>
        <taxon>Ascomycota</taxon>
        <taxon>Pezizomycotina</taxon>
        <taxon>Dothideomycetes</taxon>
        <taxon>Pleosporomycetidae</taxon>
        <taxon>Pleosporales</taxon>
        <taxon>Pleosporineae</taxon>
        <taxon>Phaeosphaeriaceae</taxon>
        <taxon>Ampelomyces</taxon>
    </lineage>
</organism>
<gene>
    <name evidence="3" type="ORF">BDU57DRAFT_158282</name>
</gene>
<feature type="compositionally biased region" description="Acidic residues" evidence="2">
    <location>
        <begin position="374"/>
        <end position="387"/>
    </location>
</feature>
<protein>
    <submittedName>
        <fullName evidence="3">Uncharacterized protein</fullName>
    </submittedName>
</protein>
<evidence type="ECO:0000256" key="1">
    <source>
        <dbReference type="SAM" id="Coils"/>
    </source>
</evidence>
<evidence type="ECO:0000313" key="3">
    <source>
        <dbReference type="EMBL" id="KAF1917227.1"/>
    </source>
</evidence>
<evidence type="ECO:0000313" key="4">
    <source>
        <dbReference type="Proteomes" id="UP000800096"/>
    </source>
</evidence>
<name>A0A6A5QTG3_AMPQU</name>
<keyword evidence="4" id="KW-1185">Reference proteome</keyword>
<feature type="compositionally biased region" description="Basic residues" evidence="2">
    <location>
        <begin position="72"/>
        <end position="82"/>
    </location>
</feature>
<feature type="compositionally biased region" description="Low complexity" evidence="2">
    <location>
        <begin position="120"/>
        <end position="141"/>
    </location>
</feature>
<evidence type="ECO:0000256" key="2">
    <source>
        <dbReference type="SAM" id="MobiDB-lite"/>
    </source>
</evidence>
<dbReference type="AlphaFoldDB" id="A0A6A5QTG3"/>
<feature type="region of interest" description="Disordered" evidence="2">
    <location>
        <begin position="64"/>
        <end position="83"/>
    </location>
</feature>
<dbReference type="Proteomes" id="UP000800096">
    <property type="component" value="Unassembled WGS sequence"/>
</dbReference>
<feature type="region of interest" description="Disordered" evidence="2">
    <location>
        <begin position="337"/>
        <end position="387"/>
    </location>
</feature>
<dbReference type="EMBL" id="ML979134">
    <property type="protein sequence ID" value="KAF1917227.1"/>
    <property type="molecule type" value="Genomic_DNA"/>
</dbReference>
<feature type="compositionally biased region" description="Acidic residues" evidence="2">
    <location>
        <begin position="346"/>
        <end position="362"/>
    </location>
</feature>
<dbReference type="OrthoDB" id="5326588at2759"/>
<feature type="compositionally biased region" description="Low complexity" evidence="2">
    <location>
        <begin position="162"/>
        <end position="188"/>
    </location>
</feature>
<feature type="coiled-coil region" evidence="1">
    <location>
        <begin position="25"/>
        <end position="52"/>
    </location>
</feature>
<proteinExistence type="predicted"/>
<feature type="region of interest" description="Disordered" evidence="2">
    <location>
        <begin position="260"/>
        <end position="304"/>
    </location>
</feature>
<feature type="compositionally biased region" description="Basic and acidic residues" evidence="2">
    <location>
        <begin position="268"/>
        <end position="277"/>
    </location>
</feature>
<feature type="region of interest" description="Disordered" evidence="2">
    <location>
        <begin position="107"/>
        <end position="191"/>
    </location>
</feature>